<dbReference type="GO" id="GO:0043709">
    <property type="term" value="P:cell adhesion involved in single-species biofilm formation"/>
    <property type="evidence" value="ECO:0007669"/>
    <property type="project" value="TreeGrafter"/>
</dbReference>
<reference evidence="4 5" key="1">
    <citation type="journal article" date="2018" name="Nat. Biotechnol.">
        <title>A standardized bacterial taxonomy based on genome phylogeny substantially revises the tree of life.</title>
        <authorList>
            <person name="Parks D.H."/>
            <person name="Chuvochina M."/>
            <person name="Waite D.W."/>
            <person name="Rinke C."/>
            <person name="Skarshewski A."/>
            <person name="Chaumeil P.A."/>
            <person name="Hugenholtz P."/>
        </authorList>
    </citation>
    <scope>NUCLEOTIDE SEQUENCE [LARGE SCALE GENOMIC DNA]</scope>
    <source>
        <strain evidence="4">UBA8672</strain>
    </source>
</reference>
<dbReference type="InterPro" id="IPR029787">
    <property type="entry name" value="Nucleotide_cyclase"/>
</dbReference>
<dbReference type="GO" id="GO:1902201">
    <property type="term" value="P:negative regulation of bacterial-type flagellum-dependent cell motility"/>
    <property type="evidence" value="ECO:0007669"/>
    <property type="project" value="TreeGrafter"/>
</dbReference>
<organism evidence="4 5">
    <name type="scientific">Flexistipes sinusarabici</name>
    <dbReference type="NCBI Taxonomy" id="2352"/>
    <lineage>
        <taxon>Bacteria</taxon>
        <taxon>Pseudomonadati</taxon>
        <taxon>Deferribacterota</taxon>
        <taxon>Deferribacteres</taxon>
        <taxon>Deferribacterales</taxon>
        <taxon>Flexistipitaceae</taxon>
        <taxon>Flexistipes</taxon>
    </lineage>
</organism>
<dbReference type="InterPro" id="IPR050469">
    <property type="entry name" value="Diguanylate_Cyclase"/>
</dbReference>
<evidence type="ECO:0000256" key="2">
    <source>
        <dbReference type="ARBA" id="ARBA00034247"/>
    </source>
</evidence>
<dbReference type="NCBIfam" id="TIGR00254">
    <property type="entry name" value="GGDEF"/>
    <property type="match status" value="1"/>
</dbReference>
<evidence type="ECO:0000313" key="4">
    <source>
        <dbReference type="EMBL" id="HCW92592.1"/>
    </source>
</evidence>
<dbReference type="PROSITE" id="PS50887">
    <property type="entry name" value="GGDEF"/>
    <property type="match status" value="1"/>
</dbReference>
<gene>
    <name evidence="4" type="ORF">DHM44_02815</name>
</gene>
<comment type="catalytic activity">
    <reaction evidence="2">
        <text>2 GTP = 3',3'-c-di-GMP + 2 diphosphate</text>
        <dbReference type="Rhea" id="RHEA:24898"/>
        <dbReference type="ChEBI" id="CHEBI:33019"/>
        <dbReference type="ChEBI" id="CHEBI:37565"/>
        <dbReference type="ChEBI" id="CHEBI:58805"/>
        <dbReference type="EC" id="2.7.7.65"/>
    </reaction>
</comment>
<protein>
    <recommendedName>
        <fullName evidence="1">diguanylate cyclase</fullName>
        <ecNumber evidence="1">2.7.7.65</ecNumber>
    </recommendedName>
</protein>
<dbReference type="InterPro" id="IPR043128">
    <property type="entry name" value="Rev_trsase/Diguanyl_cyclase"/>
</dbReference>
<dbReference type="SUPFAM" id="SSF55073">
    <property type="entry name" value="Nucleotide cyclase"/>
    <property type="match status" value="1"/>
</dbReference>
<dbReference type="InterPro" id="IPR000160">
    <property type="entry name" value="GGDEF_dom"/>
</dbReference>
<feature type="non-terminal residue" evidence="4">
    <location>
        <position position="58"/>
    </location>
</feature>
<comment type="caution">
    <text evidence="4">The sequence shown here is derived from an EMBL/GenBank/DDBJ whole genome shotgun (WGS) entry which is preliminary data.</text>
</comment>
<dbReference type="Proteomes" id="UP000262325">
    <property type="component" value="Unassembled WGS sequence"/>
</dbReference>
<proteinExistence type="predicted"/>
<feature type="non-terminal residue" evidence="4">
    <location>
        <position position="1"/>
    </location>
</feature>
<accession>A0A3D5QBP4</accession>
<dbReference type="AlphaFoldDB" id="A0A3D5QBP4"/>
<dbReference type="Pfam" id="PF00990">
    <property type="entry name" value="GGDEF"/>
    <property type="match status" value="1"/>
</dbReference>
<dbReference type="Gene3D" id="3.30.70.270">
    <property type="match status" value="1"/>
</dbReference>
<evidence type="ECO:0000313" key="5">
    <source>
        <dbReference type="Proteomes" id="UP000262325"/>
    </source>
</evidence>
<dbReference type="EC" id="2.7.7.65" evidence="1"/>
<feature type="domain" description="GGDEF" evidence="3">
    <location>
        <begin position="1"/>
        <end position="58"/>
    </location>
</feature>
<name>A0A3D5QBP4_FLESI</name>
<dbReference type="GO" id="GO:0005886">
    <property type="term" value="C:plasma membrane"/>
    <property type="evidence" value="ECO:0007669"/>
    <property type="project" value="TreeGrafter"/>
</dbReference>
<evidence type="ECO:0000256" key="1">
    <source>
        <dbReference type="ARBA" id="ARBA00012528"/>
    </source>
</evidence>
<dbReference type="GO" id="GO:0052621">
    <property type="term" value="F:diguanylate cyclase activity"/>
    <property type="evidence" value="ECO:0007669"/>
    <property type="project" value="UniProtKB-EC"/>
</dbReference>
<dbReference type="PANTHER" id="PTHR45138">
    <property type="entry name" value="REGULATORY COMPONENTS OF SENSORY TRANSDUCTION SYSTEM"/>
    <property type="match status" value="1"/>
</dbReference>
<evidence type="ECO:0000259" key="3">
    <source>
        <dbReference type="PROSITE" id="PS50887"/>
    </source>
</evidence>
<dbReference type="PANTHER" id="PTHR45138:SF9">
    <property type="entry name" value="DIGUANYLATE CYCLASE DGCM-RELATED"/>
    <property type="match status" value="1"/>
</dbReference>
<sequence>GVALWDIDHFKNINDQYGHDVGDMVLIKLTEAIQNSVRKSDIIGRFGGEEFICIFPGQ</sequence>
<dbReference type="EMBL" id="DPPF01000061">
    <property type="protein sequence ID" value="HCW92592.1"/>
    <property type="molecule type" value="Genomic_DNA"/>
</dbReference>
<dbReference type="CDD" id="cd01949">
    <property type="entry name" value="GGDEF"/>
    <property type="match status" value="1"/>
</dbReference>